<evidence type="ECO:0000313" key="2">
    <source>
        <dbReference type="Proteomes" id="UP001596050"/>
    </source>
</evidence>
<organism evidence="1 2">
    <name type="scientific">Massilia niabensis</name>
    <dbReference type="NCBI Taxonomy" id="544910"/>
    <lineage>
        <taxon>Bacteria</taxon>
        <taxon>Pseudomonadati</taxon>
        <taxon>Pseudomonadota</taxon>
        <taxon>Betaproteobacteria</taxon>
        <taxon>Burkholderiales</taxon>
        <taxon>Oxalobacteraceae</taxon>
        <taxon>Telluria group</taxon>
        <taxon>Massilia</taxon>
    </lineage>
</organism>
<evidence type="ECO:0008006" key="3">
    <source>
        <dbReference type="Google" id="ProtNLM"/>
    </source>
</evidence>
<comment type="caution">
    <text evidence="1">The sequence shown here is derived from an EMBL/GenBank/DDBJ whole genome shotgun (WGS) entry which is preliminary data.</text>
</comment>
<reference evidence="2" key="1">
    <citation type="journal article" date="2019" name="Int. J. Syst. Evol. Microbiol.">
        <title>The Global Catalogue of Microorganisms (GCM) 10K type strain sequencing project: providing services to taxonomists for standard genome sequencing and annotation.</title>
        <authorList>
            <consortium name="The Broad Institute Genomics Platform"/>
            <consortium name="The Broad Institute Genome Sequencing Center for Infectious Disease"/>
            <person name="Wu L."/>
            <person name="Ma J."/>
        </authorList>
    </citation>
    <scope>NUCLEOTIDE SEQUENCE [LARGE SCALE GENOMIC DNA]</scope>
    <source>
        <strain evidence="2">KACC 12649</strain>
    </source>
</reference>
<name>A0ABW0L1G6_9BURK</name>
<gene>
    <name evidence="1" type="ORF">ACFPN5_03180</name>
</gene>
<protein>
    <recommendedName>
        <fullName evidence="3">HNH endonuclease</fullName>
    </recommendedName>
</protein>
<proteinExistence type="predicted"/>
<accession>A0ABW0L1G6</accession>
<keyword evidence="2" id="KW-1185">Reference proteome</keyword>
<sequence>MALKAKLLEAFPAQAKSDVKEKGVSMECNDSFKTVSTGNAPHTPDEMRVNFLNTTKRVMRERAGSLCSYRKCLRATLLPIMKKDTTSGSARIGDAAHIYGASANGPRRELPPGYDVSKLSDVENGVWMCCHHARQIDRAEIEHTAEELTDMKRVREFAQQRIVTDSFLHSFAPYVPAMVLDEVVWEHLPALDVGVVRQAMINACYPYFPGSDALLGRTMPDPPSHFILTPVARVVKKVAEDAPLPEAAEVARIDLSLHERNRAFQIVDGWAQLMPRATRNDDLHLVSSCYVKLAARNPGTGEIDDAFIWTKATYASVRRVSVANNKQLTIRVSSSRKRVSDLDWQLNISILNDDYRAESVLKTHGAIAPQDIRDDHEWSQFCAYARVISRLAEGWEPIGFVSQRSNDCNDVRWIHPEPFEIEMRISPEELAELQYRCNKAVLARELSFQWGCRFVFTHDYFDRALTELMIRAASAQLLYQQASPSWPPVNRIGPLVQIQAREVYFSNRSGDIMFDTSPIPRLDRACLTL</sequence>
<dbReference type="Proteomes" id="UP001596050">
    <property type="component" value="Unassembled WGS sequence"/>
</dbReference>
<dbReference type="RefSeq" id="WP_379780035.1">
    <property type="nucleotide sequence ID" value="NZ_JBHSMU010000004.1"/>
</dbReference>
<evidence type="ECO:0000313" key="1">
    <source>
        <dbReference type="EMBL" id="MFC5458813.1"/>
    </source>
</evidence>
<dbReference type="EMBL" id="JBHSMU010000004">
    <property type="protein sequence ID" value="MFC5458813.1"/>
    <property type="molecule type" value="Genomic_DNA"/>
</dbReference>